<accession>A0A1N6DI71</accession>
<gene>
    <name evidence="1" type="ORF">SAMN05443662_0167</name>
</gene>
<organism evidence="1 2">
    <name type="scientific">Sulfurivirga caldicuralii</name>
    <dbReference type="NCBI Taxonomy" id="364032"/>
    <lineage>
        <taxon>Bacteria</taxon>
        <taxon>Pseudomonadati</taxon>
        <taxon>Pseudomonadota</taxon>
        <taxon>Gammaproteobacteria</taxon>
        <taxon>Thiotrichales</taxon>
        <taxon>Piscirickettsiaceae</taxon>
        <taxon>Sulfurivirga</taxon>
    </lineage>
</organism>
<evidence type="ECO:0000313" key="2">
    <source>
        <dbReference type="Proteomes" id="UP000198461"/>
    </source>
</evidence>
<name>A0A1N6DI71_9GAMM</name>
<protein>
    <submittedName>
        <fullName evidence="1">Uncharacterized protein</fullName>
    </submittedName>
</protein>
<proteinExistence type="predicted"/>
<reference evidence="2" key="1">
    <citation type="submission" date="2016-11" db="EMBL/GenBank/DDBJ databases">
        <authorList>
            <person name="Varghese N."/>
            <person name="Submissions S."/>
        </authorList>
    </citation>
    <scope>NUCLEOTIDE SEQUENCE [LARGE SCALE GENOMIC DNA]</scope>
    <source>
        <strain evidence="2">DSM 17737</strain>
    </source>
</reference>
<dbReference type="OrthoDB" id="459969at2"/>
<dbReference type="Proteomes" id="UP000198461">
    <property type="component" value="Unassembled WGS sequence"/>
</dbReference>
<dbReference type="EMBL" id="FSRE01000001">
    <property type="protein sequence ID" value="SIN70480.1"/>
    <property type="molecule type" value="Genomic_DNA"/>
</dbReference>
<keyword evidence="2" id="KW-1185">Reference proteome</keyword>
<sequence length="56" mass="6210">MTLFDAEWIQRFADAWNADSELTGALEKIGFNSVIGYGFTGGRTRRGVSSPWKKVA</sequence>
<dbReference type="AlphaFoldDB" id="A0A1N6DI71"/>
<evidence type="ECO:0000313" key="1">
    <source>
        <dbReference type="EMBL" id="SIN70480.1"/>
    </source>
</evidence>
<dbReference type="STRING" id="364032.SAMN05443662_0167"/>
<dbReference type="RefSeq" id="WP_159432244.1">
    <property type="nucleotide sequence ID" value="NZ_FSRE01000001.1"/>
</dbReference>